<dbReference type="PANTHER" id="PTHR43433">
    <property type="entry name" value="HYDROLASE, ALPHA/BETA FOLD FAMILY PROTEIN"/>
    <property type="match status" value="1"/>
</dbReference>
<evidence type="ECO:0000313" key="3">
    <source>
        <dbReference type="Proteomes" id="UP001596074"/>
    </source>
</evidence>
<organism evidence="2 3">
    <name type="scientific">Actinomadura rugatobispora</name>
    <dbReference type="NCBI Taxonomy" id="1994"/>
    <lineage>
        <taxon>Bacteria</taxon>
        <taxon>Bacillati</taxon>
        <taxon>Actinomycetota</taxon>
        <taxon>Actinomycetes</taxon>
        <taxon>Streptosporangiales</taxon>
        <taxon>Thermomonosporaceae</taxon>
        <taxon>Actinomadura</taxon>
    </lineage>
</organism>
<name>A0ABW0ZR79_9ACTN</name>
<keyword evidence="2" id="KW-0378">Hydrolase</keyword>
<sequence length="253" mass="27171">MDVHYRVDGDLGAGPPLVFVHGVGSGLEAWQGVLDELPPGRAFVRYDLRGHGRSPAPAGPWNVDDFVLDHLRLLERLGVGTADTVGFSLGGLIVQRIAVTRPEAVRRLVVIGAVAGRTGEERAAVLRRLATVEAEGPAGAARGSVRRWFSEEYLAGHPDAGAEVVARMERLDRDAYTRAYRVLATTDLADDLGRIRAPLLAMTGESDIGSPPRMSRLMADRTGGRAAVLPGARHTVLQECPEPIAKEIATHVR</sequence>
<evidence type="ECO:0000313" key="2">
    <source>
        <dbReference type="EMBL" id="MFC5745759.1"/>
    </source>
</evidence>
<protein>
    <submittedName>
        <fullName evidence="2">Alpha/beta fold hydrolase</fullName>
    </submittedName>
</protein>
<reference evidence="3" key="1">
    <citation type="journal article" date="2019" name="Int. J. Syst. Evol. Microbiol.">
        <title>The Global Catalogue of Microorganisms (GCM) 10K type strain sequencing project: providing services to taxonomists for standard genome sequencing and annotation.</title>
        <authorList>
            <consortium name="The Broad Institute Genomics Platform"/>
            <consortium name="The Broad Institute Genome Sequencing Center for Infectious Disease"/>
            <person name="Wu L."/>
            <person name="Ma J."/>
        </authorList>
    </citation>
    <scope>NUCLEOTIDE SEQUENCE [LARGE SCALE GENOMIC DNA]</scope>
    <source>
        <strain evidence="3">KCTC 42087</strain>
    </source>
</reference>
<dbReference type="SUPFAM" id="SSF53474">
    <property type="entry name" value="alpha/beta-Hydrolases"/>
    <property type="match status" value="1"/>
</dbReference>
<keyword evidence="3" id="KW-1185">Reference proteome</keyword>
<feature type="domain" description="AB hydrolase-1" evidence="1">
    <location>
        <begin position="15"/>
        <end position="236"/>
    </location>
</feature>
<dbReference type="Gene3D" id="3.40.50.1820">
    <property type="entry name" value="alpha/beta hydrolase"/>
    <property type="match status" value="1"/>
</dbReference>
<gene>
    <name evidence="2" type="ORF">ACFPZN_09090</name>
</gene>
<dbReference type="InterPro" id="IPR050471">
    <property type="entry name" value="AB_hydrolase"/>
</dbReference>
<dbReference type="PANTHER" id="PTHR43433:SF5">
    <property type="entry name" value="AB HYDROLASE-1 DOMAIN-CONTAINING PROTEIN"/>
    <property type="match status" value="1"/>
</dbReference>
<dbReference type="Pfam" id="PF00561">
    <property type="entry name" value="Abhydrolase_1"/>
    <property type="match status" value="1"/>
</dbReference>
<dbReference type="RefSeq" id="WP_378281384.1">
    <property type="nucleotide sequence ID" value="NZ_JBHSON010000010.1"/>
</dbReference>
<dbReference type="GO" id="GO:0016787">
    <property type="term" value="F:hydrolase activity"/>
    <property type="evidence" value="ECO:0007669"/>
    <property type="project" value="UniProtKB-KW"/>
</dbReference>
<evidence type="ECO:0000259" key="1">
    <source>
        <dbReference type="Pfam" id="PF00561"/>
    </source>
</evidence>
<dbReference type="InterPro" id="IPR029058">
    <property type="entry name" value="AB_hydrolase_fold"/>
</dbReference>
<dbReference type="InterPro" id="IPR000073">
    <property type="entry name" value="AB_hydrolase_1"/>
</dbReference>
<accession>A0ABW0ZR79</accession>
<dbReference type="EMBL" id="JBHSON010000010">
    <property type="protein sequence ID" value="MFC5745759.1"/>
    <property type="molecule type" value="Genomic_DNA"/>
</dbReference>
<proteinExistence type="predicted"/>
<comment type="caution">
    <text evidence="2">The sequence shown here is derived from an EMBL/GenBank/DDBJ whole genome shotgun (WGS) entry which is preliminary data.</text>
</comment>
<dbReference type="Proteomes" id="UP001596074">
    <property type="component" value="Unassembled WGS sequence"/>
</dbReference>